<dbReference type="EMBL" id="JAPDFR010000009">
    <property type="protein sequence ID" value="KAK0383433.1"/>
    <property type="molecule type" value="Genomic_DNA"/>
</dbReference>
<dbReference type="AlphaFoldDB" id="A0AA39L436"/>
<accession>A0AA39L436</accession>
<sequence length="561" mass="59795">MSIFESLDNAVTGLFGSWNIYSTGLATALVTLVTYRIATIREPDVHPMLLARQSVPSTVRHEGESAVYRAHAAPHSMPLNGGLNVKNPDAAKWSRGRDGDLRDIWRKVVLGGDEGAKGKLLTALGAQKVVEHKTEDITRQINLIGQHIVDQGGIRVAIYLPNSIEFLAALFACSFAKNLTAVLIPFDVSHDALASMLRRAAVDTVITVPGFFPLDAVVKAYPALRQLIWVVEEGNSHMDWSEVPEGTGGSVNVATWQDIVNEAPADAGTELGSSSANTTPQDVVTFWQNKSGQLEDMVRFSQANLVAGIAGQIAAVPSRDRLGPSDLFLPVDPLTNIHTLTLTLAALFSNTSVAFNSVAGRECDLVLATRGVSPTIVVASPHTLLKTHADSTRKLGSVLTKAAHALSTRTLVQEGVLSTSNFLSSFASGTKPVVGNEPGKLRLVFVADRAGAGDAQLASSVLSDLRVFLGARIIYALSAARVAGAVTQTALFDYRVQETDKTHFGAPVTSVEVFFKDTEDLKTTDEKIQGEIYARGPSVSGGEAALGVMGKLNEDHTFSYA</sequence>
<evidence type="ECO:0008006" key="3">
    <source>
        <dbReference type="Google" id="ProtNLM"/>
    </source>
</evidence>
<dbReference type="GO" id="GO:0004467">
    <property type="term" value="F:long-chain fatty acid-CoA ligase activity"/>
    <property type="evidence" value="ECO:0007669"/>
    <property type="project" value="TreeGrafter"/>
</dbReference>
<dbReference type="Proteomes" id="UP001175261">
    <property type="component" value="Unassembled WGS sequence"/>
</dbReference>
<dbReference type="InterPro" id="IPR042099">
    <property type="entry name" value="ANL_N_sf"/>
</dbReference>
<gene>
    <name evidence="1" type="ORF">NLU13_9344</name>
</gene>
<dbReference type="PANTHER" id="PTHR43272">
    <property type="entry name" value="LONG-CHAIN-FATTY-ACID--COA LIGASE"/>
    <property type="match status" value="1"/>
</dbReference>
<proteinExistence type="predicted"/>
<comment type="caution">
    <text evidence="1">The sequence shown here is derived from an EMBL/GenBank/DDBJ whole genome shotgun (WGS) entry which is preliminary data.</text>
</comment>
<evidence type="ECO:0000313" key="1">
    <source>
        <dbReference type="EMBL" id="KAK0383433.1"/>
    </source>
</evidence>
<protein>
    <recommendedName>
        <fullName evidence="3">AMP-dependent synthetase/ligase domain-containing protein</fullName>
    </recommendedName>
</protein>
<dbReference type="PANTHER" id="PTHR43272:SF11">
    <property type="entry name" value="AMP-DEPENDENT SYNTHETASE_LIGASE DOMAIN-CONTAINING PROTEIN"/>
    <property type="match status" value="1"/>
</dbReference>
<keyword evidence="2" id="KW-1185">Reference proteome</keyword>
<organism evidence="1 2">
    <name type="scientific">Sarocladium strictum</name>
    <name type="common">Black bundle disease fungus</name>
    <name type="synonym">Acremonium strictum</name>
    <dbReference type="NCBI Taxonomy" id="5046"/>
    <lineage>
        <taxon>Eukaryota</taxon>
        <taxon>Fungi</taxon>
        <taxon>Dikarya</taxon>
        <taxon>Ascomycota</taxon>
        <taxon>Pezizomycotina</taxon>
        <taxon>Sordariomycetes</taxon>
        <taxon>Hypocreomycetidae</taxon>
        <taxon>Hypocreales</taxon>
        <taxon>Sarocladiaceae</taxon>
        <taxon>Sarocladium</taxon>
    </lineage>
</organism>
<reference evidence="1" key="1">
    <citation type="submission" date="2022-10" db="EMBL/GenBank/DDBJ databases">
        <title>Determination and structural analysis of whole genome sequence of Sarocladium strictum F4-1.</title>
        <authorList>
            <person name="Hu L."/>
            <person name="Jiang Y."/>
        </authorList>
    </citation>
    <scope>NUCLEOTIDE SEQUENCE</scope>
    <source>
        <strain evidence="1">F4-1</strain>
    </source>
</reference>
<dbReference type="SUPFAM" id="SSF56801">
    <property type="entry name" value="Acetyl-CoA synthetase-like"/>
    <property type="match status" value="1"/>
</dbReference>
<evidence type="ECO:0000313" key="2">
    <source>
        <dbReference type="Proteomes" id="UP001175261"/>
    </source>
</evidence>
<dbReference type="GO" id="GO:0016020">
    <property type="term" value="C:membrane"/>
    <property type="evidence" value="ECO:0007669"/>
    <property type="project" value="TreeGrafter"/>
</dbReference>
<dbReference type="GO" id="GO:0005783">
    <property type="term" value="C:endoplasmic reticulum"/>
    <property type="evidence" value="ECO:0007669"/>
    <property type="project" value="TreeGrafter"/>
</dbReference>
<dbReference type="Gene3D" id="3.40.50.12780">
    <property type="entry name" value="N-terminal domain of ligase-like"/>
    <property type="match status" value="1"/>
</dbReference>
<name>A0AA39L436_SARSR</name>